<keyword evidence="6 11" id="KW-0274">FAD</keyword>
<evidence type="ECO:0000313" key="14">
    <source>
        <dbReference type="Proteomes" id="UP001642540"/>
    </source>
</evidence>
<dbReference type="PROSITE" id="PS01304">
    <property type="entry name" value="UBIH"/>
    <property type="match status" value="1"/>
</dbReference>
<dbReference type="InterPro" id="IPR002938">
    <property type="entry name" value="FAD-bd"/>
</dbReference>
<evidence type="ECO:0000256" key="9">
    <source>
        <dbReference type="ARBA" id="ARBA00023128"/>
    </source>
</evidence>
<keyword evidence="4 11" id="KW-0831">Ubiquinone biosynthesis</keyword>
<dbReference type="EC" id="1.14.15.46" evidence="11"/>
<dbReference type="InterPro" id="IPR036188">
    <property type="entry name" value="FAD/NAD-bd_sf"/>
</dbReference>
<feature type="domain" description="FAD-binding" evidence="12">
    <location>
        <begin position="69"/>
        <end position="299"/>
    </location>
</feature>
<dbReference type="InterPro" id="IPR018168">
    <property type="entry name" value="Ubi_Hdrlase_CS"/>
</dbReference>
<comment type="function">
    <text evidence="11">FAD-dependent monooxygenase required for two non-consecutive steps during ubiquinone biosynthesis. Required for the C5-ring hydroxylation during ubiquinone biosynthesis by catalyzing the hydroxylation of 4-hydroxy-3-(all-trans-polyprenyl)benzoic acid to 3,4-dihydroxy-5-(all-trans-polyprenyl)benzoic acid. Also acts downstream of coq4, for the C1-hydroxylation during ubiquinone biosynthesis by catalyzing the hydroxylation of 2-methoxy-6-(all-trans-polyprenyl)phenol to 2-methoxy-6-(all-trans-polyprenyl)benzene-1,4-diol. The electrons required for the hydroxylation reaction are funneled indirectly to coq6 from NADPH via a ferredoxin/ferredoxin reductase system.</text>
</comment>
<evidence type="ECO:0000256" key="1">
    <source>
        <dbReference type="ARBA" id="ARBA00001974"/>
    </source>
</evidence>
<sequence>MSFRKYPFLIGRLTRNIKTFKNGILTTGLTPLENISTPSVCVSCRTLSSSSSSSSESESENDLSAEFYDIVIVGGGLVGTALAAALGSNGRLANKQILLLDSAKNFGTKPPESERDGGDPNFSNRVVALSPGSKALLNRLGVWENVWRSQTVSCLQVWDALSDANITFNYPDYTTPVSHIVENPVLAHAICQTLDLVDKVKVEFGSKVKSCTIPSSENPREKASVVLENDRILKTDLLIGADGFNSKVRSSISSPSIAFNYDRNAVVATLKLCDTPENYIAWQRFLPSGGPIALLPLAPNYSSLVWSTTPNHAKELLDMEPYDFVEAVNSAFWKEYERSELVKKSCELLNALKLNNKGPRVLPPSIIEVVDKSRASFPLGFGHSAYYASRRAVLIGDAAHRVHPLAGQGLNLGLGDIEVLVQVLSETVGIGGDIGAFDTLREYESQRQRHNIAIQSGIDALHRLYSIDFPPIVALRSIGLSVVNSSELMKKFFMSHAAA</sequence>
<protein>
    <recommendedName>
        <fullName evidence="11">Ubiquinone biosynthesis monooxygenase COQ6, mitochondrial</fullName>
        <ecNumber evidence="11">1.14.15.45</ecNumber>
    </recommendedName>
    <alternativeName>
        <fullName evidence="11">2-methoxy-6-polyprenolphenol 4-hydroxylase</fullName>
        <ecNumber evidence="11">1.14.15.46</ecNumber>
    </alternativeName>
</protein>
<comment type="catalytic activity">
    <reaction evidence="11">
        <text>a 4-hydroxy-3-(all-trans-polyprenyl)benzoate + 2 reduced [2Fe-2S]-[ferredoxin] + O2 + 2 H(+) = a 3,4-dihydroxy-5-(all-trans-polyprenyl)benzoate + 2 oxidized [2Fe-2S]-[ferredoxin] + H2O</text>
        <dbReference type="Rhea" id="RHEA:81195"/>
        <dbReference type="Rhea" id="RHEA-COMP:9514"/>
        <dbReference type="Rhea" id="RHEA-COMP:10000"/>
        <dbReference type="Rhea" id="RHEA-COMP:10001"/>
        <dbReference type="Rhea" id="RHEA-COMP:10930"/>
        <dbReference type="ChEBI" id="CHEBI:15377"/>
        <dbReference type="ChEBI" id="CHEBI:15378"/>
        <dbReference type="ChEBI" id="CHEBI:15379"/>
        <dbReference type="ChEBI" id="CHEBI:33737"/>
        <dbReference type="ChEBI" id="CHEBI:33738"/>
        <dbReference type="ChEBI" id="CHEBI:64694"/>
        <dbReference type="ChEBI" id="CHEBI:78396"/>
        <dbReference type="EC" id="1.14.15.45"/>
    </reaction>
</comment>
<evidence type="ECO:0000256" key="6">
    <source>
        <dbReference type="ARBA" id="ARBA00022827"/>
    </source>
</evidence>
<dbReference type="Pfam" id="PF01494">
    <property type="entry name" value="FAD_binding_3"/>
    <property type="match status" value="2"/>
</dbReference>
<dbReference type="SUPFAM" id="SSF51905">
    <property type="entry name" value="FAD/NAD(P)-binding domain"/>
    <property type="match status" value="1"/>
</dbReference>
<keyword evidence="3 11" id="KW-0285">Flavoprotein</keyword>
<accession>A0ABP1RC77</accession>
<gene>
    <name evidence="13" type="ORF">ODALV1_LOCUS20919</name>
</gene>
<keyword evidence="7 11" id="KW-0560">Oxidoreductase</keyword>
<evidence type="ECO:0000256" key="5">
    <source>
        <dbReference type="ARBA" id="ARBA00022792"/>
    </source>
</evidence>
<keyword evidence="14" id="KW-1185">Reference proteome</keyword>
<evidence type="ECO:0000256" key="4">
    <source>
        <dbReference type="ARBA" id="ARBA00022688"/>
    </source>
</evidence>
<keyword evidence="5 11" id="KW-0999">Mitochondrion inner membrane</keyword>
<evidence type="ECO:0000256" key="8">
    <source>
        <dbReference type="ARBA" id="ARBA00023033"/>
    </source>
</evidence>
<comment type="caution">
    <text evidence="13">The sequence shown here is derived from an EMBL/GenBank/DDBJ whole genome shotgun (WGS) entry which is preliminary data.</text>
</comment>
<dbReference type="Gene3D" id="3.50.50.60">
    <property type="entry name" value="FAD/NAD(P)-binding domain"/>
    <property type="match status" value="2"/>
</dbReference>
<dbReference type="PRINTS" id="PR00420">
    <property type="entry name" value="RNGMNOXGNASE"/>
</dbReference>
<comment type="subcellular location">
    <subcellularLocation>
        <location evidence="11">Mitochondrion inner membrane</location>
        <topology evidence="11">Peripheral membrane protein</topology>
        <orientation evidence="11">Matrix side</orientation>
    </subcellularLocation>
</comment>
<evidence type="ECO:0000256" key="7">
    <source>
        <dbReference type="ARBA" id="ARBA00023002"/>
    </source>
</evidence>
<comment type="pathway">
    <text evidence="11">Cofactor biosynthesis; ubiquinone biosynthesis.</text>
</comment>
<name>A0ABP1RC77_9HEXA</name>
<evidence type="ECO:0000256" key="3">
    <source>
        <dbReference type="ARBA" id="ARBA00022630"/>
    </source>
</evidence>
<feature type="domain" description="FAD-binding" evidence="12">
    <location>
        <begin position="387"/>
        <end position="450"/>
    </location>
</feature>
<dbReference type="PANTHER" id="PTHR43876:SF7">
    <property type="entry name" value="UBIQUINONE BIOSYNTHESIS MONOOXYGENASE COQ6, MITOCHONDRIAL"/>
    <property type="match status" value="1"/>
</dbReference>
<comment type="subunit">
    <text evidence="11">Component of a multi-subunit COQ enzyme complex.</text>
</comment>
<dbReference type="NCBIfam" id="TIGR01988">
    <property type="entry name" value="Ubi-OHases"/>
    <property type="match status" value="1"/>
</dbReference>
<evidence type="ECO:0000259" key="12">
    <source>
        <dbReference type="Pfam" id="PF01494"/>
    </source>
</evidence>
<dbReference type="EMBL" id="CAXLJM020000069">
    <property type="protein sequence ID" value="CAL8125297.1"/>
    <property type="molecule type" value="Genomic_DNA"/>
</dbReference>
<dbReference type="InterPro" id="IPR000689">
    <property type="entry name" value="UbQ_mOase_COQ6"/>
</dbReference>
<comment type="cofactor">
    <cofactor evidence="1 11">
        <name>FAD</name>
        <dbReference type="ChEBI" id="CHEBI:57692"/>
    </cofactor>
</comment>
<dbReference type="InterPro" id="IPR051205">
    <property type="entry name" value="UbiH/COQ6_monooxygenase"/>
</dbReference>
<evidence type="ECO:0000256" key="11">
    <source>
        <dbReference type="HAMAP-Rule" id="MF_03193"/>
    </source>
</evidence>
<dbReference type="EC" id="1.14.15.45" evidence="11"/>
<evidence type="ECO:0000256" key="10">
    <source>
        <dbReference type="ARBA" id="ARBA00023136"/>
    </source>
</evidence>
<reference evidence="13 14" key="1">
    <citation type="submission" date="2024-08" db="EMBL/GenBank/DDBJ databases">
        <authorList>
            <person name="Cucini C."/>
            <person name="Frati F."/>
        </authorList>
    </citation>
    <scope>NUCLEOTIDE SEQUENCE [LARGE SCALE GENOMIC DNA]</scope>
</reference>
<evidence type="ECO:0000313" key="13">
    <source>
        <dbReference type="EMBL" id="CAL8125297.1"/>
    </source>
</evidence>
<comment type="catalytic activity">
    <reaction evidence="11">
        <text>a 2-methoxy-6-(all-trans-polyprenyl)phenol + 2 reduced [2Fe-2S]-[ferredoxin] + O2 + 2 H(+) = a 2-methoxy-6-(all-trans-polyprenyl)benzene-1,4-diol + 2 oxidized [2Fe-2S]-[ferredoxin] + H2O</text>
        <dbReference type="Rhea" id="RHEA:81183"/>
        <dbReference type="Rhea" id="RHEA-COMP:9551"/>
        <dbReference type="Rhea" id="RHEA-COMP:10000"/>
        <dbReference type="Rhea" id="RHEA-COMP:10001"/>
        <dbReference type="Rhea" id="RHEA-COMP:10858"/>
        <dbReference type="ChEBI" id="CHEBI:15377"/>
        <dbReference type="ChEBI" id="CHEBI:15378"/>
        <dbReference type="ChEBI" id="CHEBI:15379"/>
        <dbReference type="ChEBI" id="CHEBI:33737"/>
        <dbReference type="ChEBI" id="CHEBI:33738"/>
        <dbReference type="ChEBI" id="CHEBI:62731"/>
        <dbReference type="ChEBI" id="CHEBI:84166"/>
        <dbReference type="EC" id="1.14.15.46"/>
    </reaction>
</comment>
<dbReference type="HAMAP" id="MF_03193">
    <property type="entry name" value="COQ6_monooxygenase"/>
    <property type="match status" value="1"/>
</dbReference>
<keyword evidence="8 11" id="KW-0503">Monooxygenase</keyword>
<proteinExistence type="inferred from homology"/>
<keyword evidence="10 11" id="KW-0472">Membrane</keyword>
<dbReference type="Proteomes" id="UP001642540">
    <property type="component" value="Unassembled WGS sequence"/>
</dbReference>
<keyword evidence="9 11" id="KW-0496">Mitochondrion</keyword>
<evidence type="ECO:0000256" key="2">
    <source>
        <dbReference type="ARBA" id="ARBA00005349"/>
    </source>
</evidence>
<organism evidence="13 14">
    <name type="scientific">Orchesella dallaii</name>
    <dbReference type="NCBI Taxonomy" id="48710"/>
    <lineage>
        <taxon>Eukaryota</taxon>
        <taxon>Metazoa</taxon>
        <taxon>Ecdysozoa</taxon>
        <taxon>Arthropoda</taxon>
        <taxon>Hexapoda</taxon>
        <taxon>Collembola</taxon>
        <taxon>Entomobryomorpha</taxon>
        <taxon>Entomobryoidea</taxon>
        <taxon>Orchesellidae</taxon>
        <taxon>Orchesellinae</taxon>
        <taxon>Orchesella</taxon>
    </lineage>
</organism>
<dbReference type="InterPro" id="IPR010971">
    <property type="entry name" value="UbiH/COQ6"/>
</dbReference>
<comment type="similarity">
    <text evidence="2 11">Belongs to the UbiH/COQ6 family.</text>
</comment>
<dbReference type="PANTHER" id="PTHR43876">
    <property type="entry name" value="UBIQUINONE BIOSYNTHESIS MONOOXYGENASE COQ6, MITOCHONDRIAL"/>
    <property type="match status" value="1"/>
</dbReference>